<accession>A0AAV6IFY2</accession>
<sequence length="124" mass="13669">MSVVNSIAGISSSSYVIFVNHHSTISLLSNEIEWLNARIFYSYEALGGFATLLTKGEADYIASMPSVTAVMEYQATIHLHTTRSPGFLHLNVDSGLWQDTEFADNIIIGASWTLVHGQKMKAFL</sequence>
<dbReference type="InterPro" id="IPR010259">
    <property type="entry name" value="S8pro/Inhibitor_I9"/>
</dbReference>
<name>A0AAV6IFY2_9ERIC</name>
<proteinExistence type="predicted"/>
<organism evidence="2 3">
    <name type="scientific">Rhododendron griersonianum</name>
    <dbReference type="NCBI Taxonomy" id="479676"/>
    <lineage>
        <taxon>Eukaryota</taxon>
        <taxon>Viridiplantae</taxon>
        <taxon>Streptophyta</taxon>
        <taxon>Embryophyta</taxon>
        <taxon>Tracheophyta</taxon>
        <taxon>Spermatophyta</taxon>
        <taxon>Magnoliopsida</taxon>
        <taxon>eudicotyledons</taxon>
        <taxon>Gunneridae</taxon>
        <taxon>Pentapetalae</taxon>
        <taxon>asterids</taxon>
        <taxon>Ericales</taxon>
        <taxon>Ericaceae</taxon>
        <taxon>Ericoideae</taxon>
        <taxon>Rhodoreae</taxon>
        <taxon>Rhododendron</taxon>
    </lineage>
</organism>
<evidence type="ECO:0000259" key="1">
    <source>
        <dbReference type="Pfam" id="PF05922"/>
    </source>
</evidence>
<dbReference type="Pfam" id="PF05922">
    <property type="entry name" value="Inhibitor_I9"/>
    <property type="match status" value="1"/>
</dbReference>
<dbReference type="EMBL" id="JACTNZ010000010">
    <property type="protein sequence ID" value="KAG5527566.1"/>
    <property type="molecule type" value="Genomic_DNA"/>
</dbReference>
<evidence type="ECO:0000313" key="3">
    <source>
        <dbReference type="Proteomes" id="UP000823749"/>
    </source>
</evidence>
<dbReference type="InterPro" id="IPR037045">
    <property type="entry name" value="S8pro/Inhibitor_I9_sf"/>
</dbReference>
<evidence type="ECO:0000313" key="2">
    <source>
        <dbReference type="EMBL" id="KAG5527566.1"/>
    </source>
</evidence>
<gene>
    <name evidence="2" type="ORF">RHGRI_028470</name>
</gene>
<feature type="domain" description="Inhibitor I9" evidence="1">
    <location>
        <begin position="21"/>
        <end position="72"/>
    </location>
</feature>
<keyword evidence="3" id="KW-1185">Reference proteome</keyword>
<dbReference type="Proteomes" id="UP000823749">
    <property type="component" value="Chromosome 10"/>
</dbReference>
<dbReference type="Gene3D" id="3.30.70.80">
    <property type="entry name" value="Peptidase S8 propeptide/proteinase inhibitor I9"/>
    <property type="match status" value="1"/>
</dbReference>
<protein>
    <recommendedName>
        <fullName evidence="1">Inhibitor I9 domain-containing protein</fullName>
    </recommendedName>
</protein>
<reference evidence="2" key="1">
    <citation type="submission" date="2020-08" db="EMBL/GenBank/DDBJ databases">
        <title>Plant Genome Project.</title>
        <authorList>
            <person name="Zhang R.-G."/>
        </authorList>
    </citation>
    <scope>NUCLEOTIDE SEQUENCE</scope>
    <source>
        <strain evidence="2">WSP0</strain>
        <tissue evidence="2">Leaf</tissue>
    </source>
</reference>
<comment type="caution">
    <text evidence="2">The sequence shown here is derived from an EMBL/GenBank/DDBJ whole genome shotgun (WGS) entry which is preliminary data.</text>
</comment>
<dbReference type="AlphaFoldDB" id="A0AAV6IFY2"/>